<evidence type="ECO:0000313" key="2">
    <source>
        <dbReference type="Proteomes" id="UP000003448"/>
    </source>
</evidence>
<name>I0L617_9ACTN</name>
<protein>
    <submittedName>
        <fullName evidence="1">Uncharacterized protein</fullName>
    </submittedName>
</protein>
<dbReference type="OrthoDB" id="164904at2"/>
<evidence type="ECO:0000313" key="1">
    <source>
        <dbReference type="EMBL" id="CCH19264.1"/>
    </source>
</evidence>
<dbReference type="Proteomes" id="UP000003448">
    <property type="component" value="Unassembled WGS sequence"/>
</dbReference>
<gene>
    <name evidence="1" type="ORF">MILUP08_44182</name>
</gene>
<dbReference type="RefSeq" id="WP_007461255.1">
    <property type="nucleotide sequence ID" value="NZ_HF570108.1"/>
</dbReference>
<sequence length="80" mass="8668">MQIDSLPHLDEHATLIAAETDQVWPHLTDVVERTFSRPGTGGYARLVGAADPVTSGPRPLVEGSTFPGFHVFPWTGENGR</sequence>
<accession>I0L617</accession>
<keyword evidence="2" id="KW-1185">Reference proteome</keyword>
<dbReference type="AlphaFoldDB" id="I0L617"/>
<comment type="caution">
    <text evidence="1">The sequence shown here is derived from an EMBL/GenBank/DDBJ whole genome shotgun (WGS) entry which is preliminary data.</text>
</comment>
<organism evidence="1 2">
    <name type="scientific">Micromonospora lupini str. Lupac 08</name>
    <dbReference type="NCBI Taxonomy" id="1150864"/>
    <lineage>
        <taxon>Bacteria</taxon>
        <taxon>Bacillati</taxon>
        <taxon>Actinomycetota</taxon>
        <taxon>Actinomycetes</taxon>
        <taxon>Micromonosporales</taxon>
        <taxon>Micromonosporaceae</taxon>
        <taxon>Micromonospora</taxon>
    </lineage>
</organism>
<dbReference type="STRING" id="1150864.MILUP08_44182"/>
<dbReference type="EMBL" id="CAIE01000032">
    <property type="protein sequence ID" value="CCH19264.1"/>
    <property type="molecule type" value="Genomic_DNA"/>
</dbReference>
<proteinExistence type="predicted"/>
<reference evidence="2" key="1">
    <citation type="journal article" date="2012" name="J. Bacteriol.">
        <title>Genome Sequence of Micromonospora lupini Lupac 08, Isolated from Root Nodules of Lupinus angustifolius.</title>
        <authorList>
            <person name="Alonso-Vega P."/>
            <person name="Normand P."/>
            <person name="Bacigalupe R."/>
            <person name="Pujic P."/>
            <person name="Lajus A."/>
            <person name="Vallenet D."/>
            <person name="Carro L."/>
            <person name="Coll P."/>
            <person name="Trujillo M.E."/>
        </authorList>
    </citation>
    <scope>NUCLEOTIDE SEQUENCE [LARGE SCALE GENOMIC DNA]</scope>
    <source>
        <strain evidence="2">Lupac 08</strain>
    </source>
</reference>